<name>A0A5R9QIU2_9GAMM</name>
<dbReference type="AlphaFoldDB" id="A0A5R9QIU2"/>
<dbReference type="Proteomes" id="UP000306753">
    <property type="component" value="Unassembled WGS sequence"/>
</dbReference>
<dbReference type="GO" id="GO:0016020">
    <property type="term" value="C:membrane"/>
    <property type="evidence" value="ECO:0007669"/>
    <property type="project" value="InterPro"/>
</dbReference>
<feature type="transmembrane region" description="Helical" evidence="1">
    <location>
        <begin position="26"/>
        <end position="48"/>
    </location>
</feature>
<evidence type="ECO:0000313" key="3">
    <source>
        <dbReference type="Proteomes" id="UP000306753"/>
    </source>
</evidence>
<gene>
    <name evidence="2" type="ORF">DN820_02405</name>
</gene>
<reference evidence="2 3" key="1">
    <citation type="journal article" date="2017" name="Eur. J. Clin. Microbiol. Infect. Dis.">
        <title>Uncommonly isolated clinical Pseudomonas: identification and phylogenetic assignation.</title>
        <authorList>
            <person name="Mulet M."/>
            <person name="Gomila M."/>
            <person name="Ramirez A."/>
            <person name="Cardew S."/>
            <person name="Moore E.R."/>
            <person name="Lalucat J."/>
            <person name="Garcia-Valdes E."/>
        </authorList>
    </citation>
    <scope>NUCLEOTIDE SEQUENCE [LARGE SCALE GENOMIC DNA]</scope>
    <source>
        <strain evidence="2 3">SD129</strain>
    </source>
</reference>
<keyword evidence="1" id="KW-0472">Membrane</keyword>
<keyword evidence="3" id="KW-1185">Reference proteome</keyword>
<evidence type="ECO:0008006" key="4">
    <source>
        <dbReference type="Google" id="ProtNLM"/>
    </source>
</evidence>
<dbReference type="EMBL" id="QLAG01000002">
    <property type="protein sequence ID" value="TLX65181.1"/>
    <property type="molecule type" value="Genomic_DNA"/>
</dbReference>
<keyword evidence="1" id="KW-1133">Transmembrane helix</keyword>
<comment type="caution">
    <text evidence="2">The sequence shown here is derived from an EMBL/GenBank/DDBJ whole genome shotgun (WGS) entry which is preliminary data.</text>
</comment>
<protein>
    <recommendedName>
        <fullName evidence="4">Septation protein A</fullName>
    </recommendedName>
</protein>
<dbReference type="Pfam" id="PF04279">
    <property type="entry name" value="IspA"/>
    <property type="match status" value="1"/>
</dbReference>
<keyword evidence="1" id="KW-0812">Transmembrane</keyword>
<evidence type="ECO:0000256" key="1">
    <source>
        <dbReference type="SAM" id="Phobius"/>
    </source>
</evidence>
<sequence length="58" mass="6510">MPATPVPVASAVKQFAYPAIWVDFKVFGSLGMTLLFMLGQGLSLYRYVQEPQMKDLKE</sequence>
<organism evidence="2 3">
    <name type="scientific">Stutzerimonas nosocomialis</name>
    <dbReference type="NCBI Taxonomy" id="1056496"/>
    <lineage>
        <taxon>Bacteria</taxon>
        <taxon>Pseudomonadati</taxon>
        <taxon>Pseudomonadota</taxon>
        <taxon>Gammaproteobacteria</taxon>
        <taxon>Pseudomonadales</taxon>
        <taxon>Pseudomonadaceae</taxon>
        <taxon>Stutzerimonas</taxon>
    </lineage>
</organism>
<dbReference type="InterPro" id="IPR006008">
    <property type="entry name" value="YciB"/>
</dbReference>
<evidence type="ECO:0000313" key="2">
    <source>
        <dbReference type="EMBL" id="TLX65181.1"/>
    </source>
</evidence>
<accession>A0A5R9QIU2</accession>
<proteinExistence type="predicted"/>